<proteinExistence type="predicted"/>
<feature type="domain" description="Retrovirus-related Pol polyprotein from transposon TNT 1-94-like beta-barrel" evidence="4">
    <location>
        <begin position="434"/>
        <end position="508"/>
    </location>
</feature>
<feature type="region of interest" description="Disordered" evidence="1">
    <location>
        <begin position="206"/>
        <end position="225"/>
    </location>
</feature>
<dbReference type="InterPro" id="IPR036875">
    <property type="entry name" value="Znf_CCHC_sf"/>
</dbReference>
<name>A0A2P6S2B1_ROSCH</name>
<protein>
    <submittedName>
        <fullName evidence="5">Putative RNA-directed DNA polymerase</fullName>
        <ecNumber evidence="5">2.7.7.49</ecNumber>
    </submittedName>
</protein>
<dbReference type="OMA" id="TWIYLIS"/>
<feature type="domain" description="GAG-pre-integrase" evidence="2">
    <location>
        <begin position="579"/>
        <end position="625"/>
    </location>
</feature>
<dbReference type="InterPro" id="IPR025724">
    <property type="entry name" value="GAG-pre-integrase_dom"/>
</dbReference>
<evidence type="ECO:0000259" key="3">
    <source>
        <dbReference type="Pfam" id="PF14244"/>
    </source>
</evidence>
<dbReference type="Gene3D" id="3.30.420.10">
    <property type="entry name" value="Ribonuclease H-like superfamily/Ribonuclease H"/>
    <property type="match status" value="1"/>
</dbReference>
<organism evidence="5 6">
    <name type="scientific">Rosa chinensis</name>
    <name type="common">China rose</name>
    <dbReference type="NCBI Taxonomy" id="74649"/>
    <lineage>
        <taxon>Eukaryota</taxon>
        <taxon>Viridiplantae</taxon>
        <taxon>Streptophyta</taxon>
        <taxon>Embryophyta</taxon>
        <taxon>Tracheophyta</taxon>
        <taxon>Spermatophyta</taxon>
        <taxon>Magnoliopsida</taxon>
        <taxon>eudicotyledons</taxon>
        <taxon>Gunneridae</taxon>
        <taxon>Pentapetalae</taxon>
        <taxon>rosids</taxon>
        <taxon>fabids</taxon>
        <taxon>Rosales</taxon>
        <taxon>Rosaceae</taxon>
        <taxon>Rosoideae</taxon>
        <taxon>Rosoideae incertae sedis</taxon>
        <taxon>Rosa</taxon>
    </lineage>
</organism>
<evidence type="ECO:0000256" key="1">
    <source>
        <dbReference type="SAM" id="MobiDB-lite"/>
    </source>
</evidence>
<dbReference type="SUPFAM" id="SSF57756">
    <property type="entry name" value="Retrovirus zinc finger-like domains"/>
    <property type="match status" value="1"/>
</dbReference>
<reference evidence="5 6" key="1">
    <citation type="journal article" date="2018" name="Nat. Genet.">
        <title>The Rosa genome provides new insights in the design of modern roses.</title>
        <authorList>
            <person name="Bendahmane M."/>
        </authorList>
    </citation>
    <scope>NUCLEOTIDE SEQUENCE [LARGE SCALE GENOMIC DNA]</scope>
    <source>
        <strain evidence="6">cv. Old Blush</strain>
    </source>
</reference>
<dbReference type="Proteomes" id="UP000238479">
    <property type="component" value="Chromosome 2"/>
</dbReference>
<dbReference type="Pfam" id="PF13976">
    <property type="entry name" value="gag_pre-integrs"/>
    <property type="match status" value="1"/>
</dbReference>
<keyword evidence="5" id="KW-0548">Nucleotidyltransferase</keyword>
<dbReference type="Pfam" id="PF22936">
    <property type="entry name" value="Pol_BBD"/>
    <property type="match status" value="1"/>
</dbReference>
<dbReference type="AlphaFoldDB" id="A0A2P6S2B1"/>
<dbReference type="Gene3D" id="4.10.60.10">
    <property type="entry name" value="Zinc finger, CCHC-type"/>
    <property type="match status" value="1"/>
</dbReference>
<evidence type="ECO:0000259" key="4">
    <source>
        <dbReference type="Pfam" id="PF22936"/>
    </source>
</evidence>
<dbReference type="PANTHER" id="PTHR47481">
    <property type="match status" value="1"/>
</dbReference>
<keyword evidence="5" id="KW-0808">Transferase</keyword>
<dbReference type="EC" id="2.7.7.49" evidence="5"/>
<keyword evidence="6" id="KW-1185">Reference proteome</keyword>
<evidence type="ECO:0000313" key="5">
    <source>
        <dbReference type="EMBL" id="PRQ52801.1"/>
    </source>
</evidence>
<gene>
    <name evidence="5" type="ORF">RchiOBHm_Chr2g0159441</name>
</gene>
<dbReference type="Pfam" id="PF14244">
    <property type="entry name" value="Retrotran_gag_3"/>
    <property type="match status" value="1"/>
</dbReference>
<dbReference type="InterPro" id="IPR029472">
    <property type="entry name" value="Copia-like_N"/>
</dbReference>
<dbReference type="Gramene" id="PRQ52801">
    <property type="protein sequence ID" value="PRQ52801"/>
    <property type="gene ID" value="RchiOBHm_Chr2g0159441"/>
</dbReference>
<dbReference type="EMBL" id="PDCK01000040">
    <property type="protein sequence ID" value="PRQ52801.1"/>
    <property type="molecule type" value="Genomic_DNA"/>
</dbReference>
<dbReference type="InterPro" id="IPR054722">
    <property type="entry name" value="PolX-like_BBD"/>
</dbReference>
<feature type="domain" description="Retrotransposon Copia-like N-terminal" evidence="3">
    <location>
        <begin position="23"/>
        <end position="57"/>
    </location>
</feature>
<keyword evidence="5" id="KW-0695">RNA-directed DNA polymerase</keyword>
<evidence type="ECO:0000313" key="6">
    <source>
        <dbReference type="Proteomes" id="UP000238479"/>
    </source>
</evidence>
<dbReference type="PANTHER" id="PTHR47481:SF22">
    <property type="entry name" value="RETROTRANSPOSON GAG DOMAIN-CONTAINING PROTEIN"/>
    <property type="match status" value="1"/>
</dbReference>
<comment type="caution">
    <text evidence="5">The sequence shown here is derived from an EMBL/GenBank/DDBJ whole genome shotgun (WGS) entry which is preliminary data.</text>
</comment>
<dbReference type="SUPFAM" id="SSF53098">
    <property type="entry name" value="Ribonuclease H-like"/>
    <property type="match status" value="1"/>
</dbReference>
<dbReference type="Pfam" id="PF14223">
    <property type="entry name" value="Retrotran_gag_2"/>
    <property type="match status" value="1"/>
</dbReference>
<accession>A0A2P6S2B1</accession>
<dbReference type="GO" id="GO:0008270">
    <property type="term" value="F:zinc ion binding"/>
    <property type="evidence" value="ECO:0007669"/>
    <property type="project" value="InterPro"/>
</dbReference>
<evidence type="ECO:0000259" key="2">
    <source>
        <dbReference type="Pfam" id="PF13976"/>
    </source>
</evidence>
<dbReference type="InterPro" id="IPR036397">
    <property type="entry name" value="RNaseH_sf"/>
</dbReference>
<sequence length="680" mass="73924">MTTSILPNQIHTTQSTIVFLPNILLDETNYPTWLFRMESFLRGQNLFGFVDGTNPCPPQFIRASDGSSSTISVDFISWKTQDQSIVNMIGQTLSPVAMTCALKSNLQNVKKGSDDIETYLDKIKTAKDALETVGVAIDDDDIVVTVLNGLPSEFAAIKTVIRAQFTSCSLSQLKTLLKAAEMDIGNEAQGIQGILTAMIAKINTPTQASPTQSSCTTSSPPSVPVTTQVQSQMQTSSCASSSQPQMQTPSYAMQTPSYAASTIPPGFSTSGLPAYPISAQTPYMPIPAMPYGFTPFPTYPVFNTPTGVAGFYAGRGTGRSNNNVVRGYNNNNFAGGRGTPMNGNTGGFRPTGNTGNNLTCQWCNKVGHGAKTCRSLPNAQNANNSTTQGGCQYCGRHGHTVDRCYFIIGFPGQQSEPEETTALLAATNLAPQYWLADTGATNHMTHNPQVLNNVIPYPTTDGVQIGNGNQLAITHIGNAMLGILKLDNILLIPDLAAHLLSIYQLCKQNNCSVWFDEFMCVIQDKVQGKILYQGLSKQGLYPITFDLPIFNKASAPISGNNKDSVQASTTPQQSAFLGQQVKHNIWHQRLGHPANEIVKLMLQKCKIEQLVDCMKTVCEPCLLGKFHKLHFSASQTRCASPFELVHSDVWGSSPHLSIDGYRYFVLFIDDCTRFTWVLTI</sequence>
<dbReference type="GO" id="GO:0003676">
    <property type="term" value="F:nucleic acid binding"/>
    <property type="evidence" value="ECO:0007669"/>
    <property type="project" value="InterPro"/>
</dbReference>
<dbReference type="InterPro" id="IPR012337">
    <property type="entry name" value="RNaseH-like_sf"/>
</dbReference>
<dbReference type="GO" id="GO:0003964">
    <property type="term" value="F:RNA-directed DNA polymerase activity"/>
    <property type="evidence" value="ECO:0007669"/>
    <property type="project" value="UniProtKB-KW"/>
</dbReference>